<dbReference type="InterPro" id="IPR006224">
    <property type="entry name" value="PsdUridine_synth_RluA-like_CS"/>
</dbReference>
<proteinExistence type="inferred from homology"/>
<keyword evidence="9" id="KW-1185">Reference proteome</keyword>
<dbReference type="PROSITE" id="PS50889">
    <property type="entry name" value="S4"/>
    <property type="match status" value="1"/>
</dbReference>
<comment type="catalytic activity">
    <reaction evidence="1 6">
        <text>a uridine in RNA = a pseudouridine in RNA</text>
        <dbReference type="Rhea" id="RHEA:48348"/>
        <dbReference type="Rhea" id="RHEA-COMP:12068"/>
        <dbReference type="Rhea" id="RHEA-COMP:12069"/>
        <dbReference type="ChEBI" id="CHEBI:65314"/>
        <dbReference type="ChEBI" id="CHEBI:65315"/>
    </reaction>
</comment>
<gene>
    <name evidence="8" type="ORF">SAMN00768000_3482</name>
</gene>
<name>A0A1W1WMW3_SULTA</name>
<feature type="active site" evidence="4">
    <location>
        <position position="144"/>
    </location>
</feature>
<dbReference type="GO" id="GO:0003723">
    <property type="term" value="F:RNA binding"/>
    <property type="evidence" value="ECO:0007669"/>
    <property type="project" value="UniProtKB-KW"/>
</dbReference>
<comment type="function">
    <text evidence="6">Responsible for synthesis of pseudouridine from uracil.</text>
</comment>
<feature type="domain" description="RNA-binding S4" evidence="7">
    <location>
        <begin position="21"/>
        <end position="82"/>
    </location>
</feature>
<dbReference type="RefSeq" id="WP_084661851.1">
    <property type="nucleotide sequence ID" value="NZ_FWWY01000001.1"/>
</dbReference>
<dbReference type="AlphaFoldDB" id="A0A1W1WMW3"/>
<dbReference type="CDD" id="cd00165">
    <property type="entry name" value="S4"/>
    <property type="match status" value="1"/>
</dbReference>
<dbReference type="Gene3D" id="3.10.290.10">
    <property type="entry name" value="RNA-binding S4 domain"/>
    <property type="match status" value="1"/>
</dbReference>
<evidence type="ECO:0000256" key="4">
    <source>
        <dbReference type="PIRSR" id="PIRSR606225-1"/>
    </source>
</evidence>
<dbReference type="InterPro" id="IPR006145">
    <property type="entry name" value="PsdUridine_synth_RsuA/RluA"/>
</dbReference>
<dbReference type="InterPro" id="IPR006225">
    <property type="entry name" value="PsdUridine_synth_RluC/D"/>
</dbReference>
<dbReference type="Pfam" id="PF01479">
    <property type="entry name" value="S4"/>
    <property type="match status" value="1"/>
</dbReference>
<dbReference type="OrthoDB" id="9807829at2"/>
<dbReference type="GO" id="GO:0000455">
    <property type="term" value="P:enzyme-directed rRNA pseudouridine synthesis"/>
    <property type="evidence" value="ECO:0007669"/>
    <property type="project" value="TreeGrafter"/>
</dbReference>
<organism evidence="8 9">
    <name type="scientific">Sulfobacillus thermosulfidooxidans (strain DSM 9293 / VKM B-1269 / AT-1)</name>
    <dbReference type="NCBI Taxonomy" id="929705"/>
    <lineage>
        <taxon>Bacteria</taxon>
        <taxon>Bacillati</taxon>
        <taxon>Bacillota</taxon>
        <taxon>Clostridia</taxon>
        <taxon>Eubacteriales</taxon>
        <taxon>Clostridiales Family XVII. Incertae Sedis</taxon>
        <taxon>Sulfobacillus</taxon>
    </lineage>
</organism>
<protein>
    <recommendedName>
        <fullName evidence="6">Pseudouridine synthase</fullName>
        <ecNumber evidence="6">5.4.99.-</ecNumber>
    </recommendedName>
</protein>
<evidence type="ECO:0000256" key="1">
    <source>
        <dbReference type="ARBA" id="ARBA00000073"/>
    </source>
</evidence>
<dbReference type="NCBIfam" id="TIGR00005">
    <property type="entry name" value="rluA_subfam"/>
    <property type="match status" value="1"/>
</dbReference>
<dbReference type="EC" id="5.4.99.-" evidence="6"/>
<accession>A0A1W1WMW3</accession>
<dbReference type="InterPro" id="IPR020103">
    <property type="entry name" value="PsdUridine_synth_cat_dom_sf"/>
</dbReference>
<dbReference type="Proteomes" id="UP000192660">
    <property type="component" value="Unassembled WGS sequence"/>
</dbReference>
<dbReference type="Pfam" id="PF00849">
    <property type="entry name" value="PseudoU_synth_2"/>
    <property type="match status" value="1"/>
</dbReference>
<dbReference type="PANTHER" id="PTHR21600">
    <property type="entry name" value="MITOCHONDRIAL RNA PSEUDOURIDINE SYNTHASE"/>
    <property type="match status" value="1"/>
</dbReference>
<evidence type="ECO:0000259" key="7">
    <source>
        <dbReference type="SMART" id="SM00363"/>
    </source>
</evidence>
<evidence type="ECO:0000313" key="8">
    <source>
        <dbReference type="EMBL" id="SMC07637.1"/>
    </source>
</evidence>
<keyword evidence="3 6" id="KW-0413">Isomerase</keyword>
<dbReference type="InterPro" id="IPR036986">
    <property type="entry name" value="S4_RNA-bd_sf"/>
</dbReference>
<comment type="similarity">
    <text evidence="2 6">Belongs to the pseudouridine synthase RluA family.</text>
</comment>
<dbReference type="PANTHER" id="PTHR21600:SF44">
    <property type="entry name" value="RIBOSOMAL LARGE SUBUNIT PSEUDOURIDINE SYNTHASE D"/>
    <property type="match status" value="1"/>
</dbReference>
<sequence>MASLHPKTPTSFQVSPDMVGMRLDRVIYEWNPEHSRTFWQRQIQQGHVRLNGRTVKSGTIVQAGDEIIIDFIEKPAPLPPLIEGTVDTEWIVYQDDYLIVVNKPRHLVVHPSRGHENDSVVHRLLPLLPHQGDDFRPGVVHRLDRDTTGLLVLARSEDVKAKLSQMIQQRQVHRDYIAVIQGHMTPSNGIIDAPIGRHLRNRLKMAIVKNGREARTRYYTLATWGSQSLVQLSLETGRTHQIRVHLSSMGHYVVGDPLYGPASETGPGQLLHAMRLAFLHPVTHVPLCFWTYPPSDWGKALCDLKDPKIVSEFVFHMSSSPCPDIKTYQLLIDGLGLAL</sequence>
<dbReference type="EMBL" id="FWWY01000001">
    <property type="protein sequence ID" value="SMC07637.1"/>
    <property type="molecule type" value="Genomic_DNA"/>
</dbReference>
<evidence type="ECO:0000256" key="2">
    <source>
        <dbReference type="ARBA" id="ARBA00010876"/>
    </source>
</evidence>
<dbReference type="InterPro" id="IPR002942">
    <property type="entry name" value="S4_RNA-bd"/>
</dbReference>
<evidence type="ECO:0000256" key="3">
    <source>
        <dbReference type="ARBA" id="ARBA00023235"/>
    </source>
</evidence>
<dbReference type="SUPFAM" id="SSF55120">
    <property type="entry name" value="Pseudouridine synthase"/>
    <property type="match status" value="1"/>
</dbReference>
<dbReference type="SUPFAM" id="SSF55174">
    <property type="entry name" value="Alpha-L RNA-binding motif"/>
    <property type="match status" value="1"/>
</dbReference>
<evidence type="ECO:0000313" key="9">
    <source>
        <dbReference type="Proteomes" id="UP000192660"/>
    </source>
</evidence>
<dbReference type="CDD" id="cd02869">
    <property type="entry name" value="PseudoU_synth_RluA_like"/>
    <property type="match status" value="1"/>
</dbReference>
<evidence type="ECO:0000256" key="6">
    <source>
        <dbReference type="RuleBase" id="RU362028"/>
    </source>
</evidence>
<dbReference type="InterPro" id="IPR050188">
    <property type="entry name" value="RluA_PseudoU_synthase"/>
</dbReference>
<dbReference type="Gene3D" id="3.30.2350.10">
    <property type="entry name" value="Pseudouridine synthase"/>
    <property type="match status" value="1"/>
</dbReference>
<evidence type="ECO:0000256" key="5">
    <source>
        <dbReference type="PROSITE-ProRule" id="PRU00182"/>
    </source>
</evidence>
<dbReference type="SMART" id="SM00363">
    <property type="entry name" value="S4"/>
    <property type="match status" value="1"/>
</dbReference>
<dbReference type="GO" id="GO:0120159">
    <property type="term" value="F:rRNA pseudouridine synthase activity"/>
    <property type="evidence" value="ECO:0007669"/>
    <property type="project" value="UniProtKB-ARBA"/>
</dbReference>
<reference evidence="9" key="1">
    <citation type="submission" date="2017-04" db="EMBL/GenBank/DDBJ databases">
        <authorList>
            <person name="Varghese N."/>
            <person name="Submissions S."/>
        </authorList>
    </citation>
    <scope>NUCLEOTIDE SEQUENCE [LARGE SCALE GENOMIC DNA]</scope>
    <source>
        <strain evidence="9">DSM 9293</strain>
    </source>
</reference>
<keyword evidence="5" id="KW-0694">RNA-binding</keyword>
<dbReference type="STRING" id="28034.BFX07_07700"/>
<dbReference type="PROSITE" id="PS01129">
    <property type="entry name" value="PSI_RLU"/>
    <property type="match status" value="1"/>
</dbReference>